<gene>
    <name evidence="1" type="ORF">N7469_011676</name>
</gene>
<evidence type="ECO:0000313" key="1">
    <source>
        <dbReference type="EMBL" id="KAJ5215185.1"/>
    </source>
</evidence>
<dbReference type="Gene3D" id="3.30.200.20">
    <property type="entry name" value="Phosphorylase Kinase, domain 1"/>
    <property type="match status" value="1"/>
</dbReference>
<dbReference type="OrthoDB" id="5979581at2759"/>
<evidence type="ECO:0000313" key="2">
    <source>
        <dbReference type="Proteomes" id="UP001147733"/>
    </source>
</evidence>
<organism evidence="1 2">
    <name type="scientific">Penicillium citrinum</name>
    <dbReference type="NCBI Taxonomy" id="5077"/>
    <lineage>
        <taxon>Eukaryota</taxon>
        <taxon>Fungi</taxon>
        <taxon>Dikarya</taxon>
        <taxon>Ascomycota</taxon>
        <taxon>Pezizomycotina</taxon>
        <taxon>Eurotiomycetes</taxon>
        <taxon>Eurotiomycetidae</taxon>
        <taxon>Eurotiales</taxon>
        <taxon>Aspergillaceae</taxon>
        <taxon>Penicillium</taxon>
    </lineage>
</organism>
<evidence type="ECO:0008006" key="3">
    <source>
        <dbReference type="Google" id="ProtNLM"/>
    </source>
</evidence>
<keyword evidence="2" id="KW-1185">Reference proteome</keyword>
<dbReference type="GeneID" id="81389748"/>
<dbReference type="SUPFAM" id="SSF56112">
    <property type="entry name" value="Protein kinase-like (PK-like)"/>
    <property type="match status" value="1"/>
</dbReference>
<accession>A0A9W9N8F4</accession>
<comment type="caution">
    <text evidence="1">The sequence shown here is derived from an EMBL/GenBank/DDBJ whole genome shotgun (WGS) entry which is preliminary data.</text>
</comment>
<dbReference type="RefSeq" id="XP_056494937.1">
    <property type="nucleotide sequence ID" value="XM_056650581.1"/>
</dbReference>
<dbReference type="AlphaFoldDB" id="A0A9W9N8F4"/>
<proteinExistence type="predicted"/>
<dbReference type="InterPro" id="IPR011009">
    <property type="entry name" value="Kinase-like_dom_sf"/>
</dbReference>
<name>A0A9W9N8F4_PENCI</name>
<protein>
    <recommendedName>
        <fullName evidence="3">Protein kinase domain-containing protein</fullName>
    </recommendedName>
</protein>
<reference evidence="1" key="1">
    <citation type="submission" date="2022-11" db="EMBL/GenBank/DDBJ databases">
        <authorList>
            <person name="Petersen C."/>
        </authorList>
    </citation>
    <scope>NUCLEOTIDE SEQUENCE</scope>
    <source>
        <strain evidence="1">IBT 23319</strain>
    </source>
</reference>
<reference evidence="1" key="2">
    <citation type="journal article" date="2023" name="IMA Fungus">
        <title>Comparative genomic study of the Penicillium genus elucidates a diverse pangenome and 15 lateral gene transfer events.</title>
        <authorList>
            <person name="Petersen C."/>
            <person name="Sorensen T."/>
            <person name="Nielsen M.R."/>
            <person name="Sondergaard T.E."/>
            <person name="Sorensen J.L."/>
            <person name="Fitzpatrick D.A."/>
            <person name="Frisvad J.C."/>
            <person name="Nielsen K.L."/>
        </authorList>
    </citation>
    <scope>NUCLEOTIDE SEQUENCE</scope>
    <source>
        <strain evidence="1">IBT 23319</strain>
    </source>
</reference>
<dbReference type="Gene3D" id="1.10.510.10">
    <property type="entry name" value="Transferase(Phosphotransferase) domain 1"/>
    <property type="match status" value="1"/>
</dbReference>
<sequence length="269" mass="31448">TPLANKANNGVAGLPVPVTFNFTISQQQLYTPLNFTNPNFIRLPANQEIEEETISGYIADRYYSTRIKEILKERYQVVEKLEFGASSTSISMEQQLNNKLNIYKYIEEASQNHSDCRYIRLLLDSFNINGSKDIYHCLVHLLLWKNVLIFLLCNPNTRLFISVQIYSLSEIFFDYLFMNLLDIKADNIIFDIVDDSVFCDFEENKLQNPYTRKKIDRRTIYIFCYLRISNKLDISILCDFDSAVLDNKEYSKNIQSDIYQAPEVILETL</sequence>
<feature type="non-terminal residue" evidence="1">
    <location>
        <position position="269"/>
    </location>
</feature>
<dbReference type="EMBL" id="JAPQKT010000012">
    <property type="protein sequence ID" value="KAJ5215185.1"/>
    <property type="molecule type" value="Genomic_DNA"/>
</dbReference>
<dbReference type="Proteomes" id="UP001147733">
    <property type="component" value="Unassembled WGS sequence"/>
</dbReference>